<sequence length="460" mass="49025">MKQFMVYPVLAVLLSIEVSAQNPSFGGKDFRRIWVGGSLPQGAPEIPRFSSGSEIYLNSAGVVIMHRLWGNGVYFVDDSGAYTCAVKAQPEFTEAARFDYMGSKPDGSFLICPVANLLIYPCQTYTASGLSAVDSPTPEQRINLGNYVDGRFVYLEHAGLGQVNIWYASEGNPNELWLDNSDFADLASILDYDGESLAFATGMIGDYDIQRRASDGTLTRIIGNGDAMPGVAGTTYAGTPDHDTVEIDQGTVYVKGVGSGGDIVLFSSDGTTTTVIAKVGQVVPGLASVTILGLELRQVSSGKIWVQVTQSDGDTVLYQISGGTWARVIGKFDNYVRGRPAAFDTYEHGSLGDTAVIAVTYLDFTSPTIYSIDLYTNADLPGISEAVGGGPMLQLFPASGGAWTIATLGEAGTTNTLQSSSSLTNTTWETVGVPQIADGTNLMEWTLLPTNDVGFFRLVE</sequence>
<dbReference type="AlphaFoldDB" id="A0A6C2U2I5"/>
<feature type="signal peptide" evidence="1">
    <location>
        <begin position="1"/>
        <end position="20"/>
    </location>
</feature>
<protein>
    <submittedName>
        <fullName evidence="2">Uncharacterized protein</fullName>
    </submittedName>
</protein>
<name>A0A6C2U2I5_PONDE</name>
<gene>
    <name evidence="2" type="ORF">PDESU_02348</name>
</gene>
<feature type="chain" id="PRO_5025375753" evidence="1">
    <location>
        <begin position="21"/>
        <end position="460"/>
    </location>
</feature>
<keyword evidence="1" id="KW-0732">Signal</keyword>
<evidence type="ECO:0000313" key="3">
    <source>
        <dbReference type="Proteomes" id="UP000366872"/>
    </source>
</evidence>
<dbReference type="EMBL" id="CAAHFG010000001">
    <property type="protein sequence ID" value="VGO13791.1"/>
    <property type="molecule type" value="Genomic_DNA"/>
</dbReference>
<dbReference type="Proteomes" id="UP000366872">
    <property type="component" value="Unassembled WGS sequence"/>
</dbReference>
<proteinExistence type="predicted"/>
<keyword evidence="3" id="KW-1185">Reference proteome</keyword>
<organism evidence="2 3">
    <name type="scientific">Pontiella desulfatans</name>
    <dbReference type="NCBI Taxonomy" id="2750659"/>
    <lineage>
        <taxon>Bacteria</taxon>
        <taxon>Pseudomonadati</taxon>
        <taxon>Kiritimatiellota</taxon>
        <taxon>Kiritimatiellia</taxon>
        <taxon>Kiritimatiellales</taxon>
        <taxon>Pontiellaceae</taxon>
        <taxon>Pontiella</taxon>
    </lineage>
</organism>
<evidence type="ECO:0000256" key="1">
    <source>
        <dbReference type="SAM" id="SignalP"/>
    </source>
</evidence>
<accession>A0A6C2U2I5</accession>
<reference evidence="2 3" key="1">
    <citation type="submission" date="2019-04" db="EMBL/GenBank/DDBJ databases">
        <authorList>
            <person name="Van Vliet M D."/>
        </authorList>
    </citation>
    <scope>NUCLEOTIDE SEQUENCE [LARGE SCALE GENOMIC DNA]</scope>
    <source>
        <strain evidence="2 3">F1</strain>
    </source>
</reference>
<evidence type="ECO:0000313" key="2">
    <source>
        <dbReference type="EMBL" id="VGO13791.1"/>
    </source>
</evidence>
<dbReference type="SUPFAM" id="SSF89372">
    <property type="entry name" value="Fucose-specific lectin"/>
    <property type="match status" value="1"/>
</dbReference>